<dbReference type="PANTHER" id="PTHR47425">
    <property type="entry name" value="FARB-RELATED"/>
    <property type="match status" value="1"/>
</dbReference>
<dbReference type="Proteomes" id="UP000760494">
    <property type="component" value="Unassembled WGS sequence"/>
</dbReference>
<feature type="compositionally biased region" description="Low complexity" evidence="1">
    <location>
        <begin position="55"/>
        <end position="69"/>
    </location>
</feature>
<gene>
    <name evidence="2" type="ORF">C2S_12102</name>
</gene>
<evidence type="ECO:0000313" key="2">
    <source>
        <dbReference type="EMBL" id="VTT81661.1"/>
    </source>
</evidence>
<organism evidence="2 3">
    <name type="scientific">Fusarium fujikuroi</name>
    <name type="common">Bakanae and foot rot disease fungus</name>
    <name type="synonym">Gibberella fujikuroi</name>
    <dbReference type="NCBI Taxonomy" id="5127"/>
    <lineage>
        <taxon>Eukaryota</taxon>
        <taxon>Fungi</taxon>
        <taxon>Dikarya</taxon>
        <taxon>Ascomycota</taxon>
        <taxon>Pezizomycotina</taxon>
        <taxon>Sordariomycetes</taxon>
        <taxon>Hypocreomycetidae</taxon>
        <taxon>Hypocreales</taxon>
        <taxon>Nectriaceae</taxon>
        <taxon>Fusarium</taxon>
        <taxon>Fusarium fujikuroi species complex</taxon>
    </lineage>
</organism>
<feature type="region of interest" description="Disordered" evidence="1">
    <location>
        <begin position="1"/>
        <end position="70"/>
    </location>
</feature>
<dbReference type="AlphaFoldDB" id="A0A2H3RS72"/>
<protein>
    <submittedName>
        <fullName evidence="2">Uncharacterized protein</fullName>
    </submittedName>
</protein>
<accession>A0A2H3RS72</accession>
<reference evidence="2" key="1">
    <citation type="submission" date="2019-05" db="EMBL/GenBank/DDBJ databases">
        <authorList>
            <person name="Piombo E."/>
        </authorList>
    </citation>
    <scope>NUCLEOTIDE SEQUENCE</scope>
    <source>
        <strain evidence="2">C2S</strain>
    </source>
</reference>
<evidence type="ECO:0000313" key="3">
    <source>
        <dbReference type="Proteomes" id="UP000760494"/>
    </source>
</evidence>
<dbReference type="EMBL" id="CABFJX010000408">
    <property type="protein sequence ID" value="VTT81661.1"/>
    <property type="molecule type" value="Genomic_DNA"/>
</dbReference>
<name>A0A2H3RS72_FUSFU</name>
<comment type="caution">
    <text evidence="2">The sequence shown here is derived from an EMBL/GenBank/DDBJ whole genome shotgun (WGS) entry which is preliminary data.</text>
</comment>
<dbReference type="InterPro" id="IPR052761">
    <property type="entry name" value="Fungal_Detox/Toxin_TFs"/>
</dbReference>
<dbReference type="PANTHER" id="PTHR47425:SF2">
    <property type="entry name" value="FARB-RELATED"/>
    <property type="match status" value="1"/>
</dbReference>
<evidence type="ECO:0000256" key="1">
    <source>
        <dbReference type="SAM" id="MobiDB-lite"/>
    </source>
</evidence>
<dbReference type="CDD" id="cd12148">
    <property type="entry name" value="fungal_TF_MHR"/>
    <property type="match status" value="1"/>
</dbReference>
<sequence length="185" mass="20074">MEEGSSASQDRTEESGTDIPTHEGICPESLFGPSQSSDPSIAQPDHVSSDTGQESSRSSNPSISQNGSQAPSASMVVTYSHFRFLTISNLHNISASDVNYLESQGCLHVPMRPVLDDFVEQYFLHVHPMVPIIDEGTFWDMYAQNLTDTAERGLDTISLVLFQAMLFSSCTVCIPCACNTGSSET</sequence>
<proteinExistence type="predicted"/>